<evidence type="ECO:0000313" key="3">
    <source>
        <dbReference type="Proteomes" id="UP000318681"/>
    </source>
</evidence>
<dbReference type="Proteomes" id="UP000318681">
    <property type="component" value="Unassembled WGS sequence"/>
</dbReference>
<keyword evidence="1" id="KW-1133">Transmembrane helix</keyword>
<proteinExistence type="predicted"/>
<name>A0A558R2J0_9SPHN</name>
<dbReference type="EMBL" id="VNIM01000045">
    <property type="protein sequence ID" value="TVV73601.1"/>
    <property type="molecule type" value="Genomic_DNA"/>
</dbReference>
<keyword evidence="1" id="KW-0812">Transmembrane</keyword>
<sequence length="64" mass="6779">MQFDAIASSMSTPSPHQAGTQALRSFYVKAPAPAVRHPHRPIVTMLLAIAVSAPLLGMVAFTGY</sequence>
<accession>A0A558R2J0</accession>
<dbReference type="RefSeq" id="WP_145151995.1">
    <property type="nucleotide sequence ID" value="NZ_VNIM01000045.1"/>
</dbReference>
<feature type="transmembrane region" description="Helical" evidence="1">
    <location>
        <begin position="42"/>
        <end position="61"/>
    </location>
</feature>
<keyword evidence="1" id="KW-0472">Membrane</keyword>
<evidence type="ECO:0000313" key="2">
    <source>
        <dbReference type="EMBL" id="TVV73601.1"/>
    </source>
</evidence>
<gene>
    <name evidence="2" type="ORF">FOY91_11965</name>
</gene>
<keyword evidence="3" id="KW-1185">Reference proteome</keyword>
<evidence type="ECO:0000256" key="1">
    <source>
        <dbReference type="SAM" id="Phobius"/>
    </source>
</evidence>
<organism evidence="2 3">
    <name type="scientific">Alterirhizorhabdus solaris</name>
    <dbReference type="NCBI Taxonomy" id="2529389"/>
    <lineage>
        <taxon>Bacteria</taxon>
        <taxon>Pseudomonadati</taxon>
        <taxon>Pseudomonadota</taxon>
        <taxon>Alphaproteobacteria</taxon>
        <taxon>Sphingomonadales</taxon>
        <taxon>Rhizorhabdaceae</taxon>
        <taxon>Alterirhizorhabdus</taxon>
    </lineage>
</organism>
<reference evidence="2 3" key="1">
    <citation type="submission" date="2019-07" db="EMBL/GenBank/DDBJ databases">
        <title>Sphingomonas solaris sp. nov., isolated from a solar panel from Boston, Massachusetts.</title>
        <authorList>
            <person name="Tanner K."/>
            <person name="Pascual J."/>
            <person name="Mancuso C."/>
            <person name="Pereto J."/>
            <person name="Khalil A."/>
            <person name="Vilanova C."/>
        </authorList>
    </citation>
    <scope>NUCLEOTIDE SEQUENCE [LARGE SCALE GENOMIC DNA]</scope>
    <source>
        <strain evidence="2 3">R4DWN</strain>
    </source>
</reference>
<protein>
    <submittedName>
        <fullName evidence="2">Uncharacterized protein</fullName>
    </submittedName>
</protein>
<dbReference type="AlphaFoldDB" id="A0A558R2J0"/>
<comment type="caution">
    <text evidence="2">The sequence shown here is derived from an EMBL/GenBank/DDBJ whole genome shotgun (WGS) entry which is preliminary data.</text>
</comment>